<dbReference type="AlphaFoldDB" id="A0A804LR76"/>
<reference evidence="2" key="2">
    <citation type="submission" date="2019-07" db="EMBL/GenBank/DDBJ databases">
        <authorList>
            <person name="Seetharam A."/>
            <person name="Woodhouse M."/>
            <person name="Cannon E."/>
        </authorList>
    </citation>
    <scope>NUCLEOTIDE SEQUENCE [LARGE SCALE GENOMIC DNA]</scope>
    <source>
        <strain evidence="2">cv. B73</strain>
    </source>
</reference>
<dbReference type="Proteomes" id="UP000007305">
    <property type="component" value="Chromosome 1"/>
</dbReference>
<dbReference type="PANTHER" id="PTHR47070">
    <property type="entry name" value="HYDROXYPROLINE-RICH GLYCOPROTEIN-LIKE"/>
    <property type="match status" value="1"/>
</dbReference>
<name>A0A804LR76_MAIZE</name>
<proteinExistence type="predicted"/>
<feature type="region of interest" description="Disordered" evidence="1">
    <location>
        <begin position="98"/>
        <end position="158"/>
    </location>
</feature>
<keyword evidence="3" id="KW-1185">Reference proteome</keyword>
<organism evidence="2 3">
    <name type="scientific">Zea mays</name>
    <name type="common">Maize</name>
    <dbReference type="NCBI Taxonomy" id="4577"/>
    <lineage>
        <taxon>Eukaryota</taxon>
        <taxon>Viridiplantae</taxon>
        <taxon>Streptophyta</taxon>
        <taxon>Embryophyta</taxon>
        <taxon>Tracheophyta</taxon>
        <taxon>Spermatophyta</taxon>
        <taxon>Magnoliopsida</taxon>
        <taxon>Liliopsida</taxon>
        <taxon>Poales</taxon>
        <taxon>Poaceae</taxon>
        <taxon>PACMAD clade</taxon>
        <taxon>Panicoideae</taxon>
        <taxon>Andropogonodae</taxon>
        <taxon>Andropogoneae</taxon>
        <taxon>Tripsacinae</taxon>
        <taxon>Zea</taxon>
    </lineage>
</organism>
<evidence type="ECO:0000256" key="1">
    <source>
        <dbReference type="SAM" id="MobiDB-lite"/>
    </source>
</evidence>
<dbReference type="Gramene" id="Zm00001eb030330_T001">
    <property type="protein sequence ID" value="Zm00001eb030330_P001"/>
    <property type="gene ID" value="Zm00001eb030330"/>
</dbReference>
<dbReference type="InParanoid" id="A0A804LR76"/>
<reference evidence="3" key="1">
    <citation type="submission" date="2015-12" db="EMBL/GenBank/DDBJ databases">
        <title>Update maize B73 reference genome by single molecule sequencing technologies.</title>
        <authorList>
            <consortium name="Maize Genome Sequencing Project"/>
            <person name="Ware D."/>
        </authorList>
    </citation>
    <scope>NUCLEOTIDE SEQUENCE [LARGE SCALE GENOMIC DNA]</scope>
    <source>
        <strain evidence="3">cv. B73</strain>
    </source>
</reference>
<evidence type="ECO:0000313" key="2">
    <source>
        <dbReference type="EnsemblPlants" id="Zm00001eb030330_P001"/>
    </source>
</evidence>
<dbReference type="EnsemblPlants" id="Zm00001eb030330_T001">
    <property type="protein sequence ID" value="Zm00001eb030330_P001"/>
    <property type="gene ID" value="Zm00001eb030330"/>
</dbReference>
<sequence length="232" mass="25226">MSSCLHQPRFSFSISLEDLGRERDVGEERDFLLATTAMLHGELARMKFVAAYLHVALAGNPVPPLRNHHHFGVGCGNPKIYTEEFPYFTCSQEPVQQVNEGDSLDDGNDDMDEQARSSQHLSSSTTEISLPPSEDSDQMSGQVENDDGLGLVQSDTPVGAAYGDSTQITSTLTAFSAYGHKDPNIHTTNEAQLYGLVEPNVHPQALASSSQKIQKQIMLCKSSGCQILTALL</sequence>
<feature type="compositionally biased region" description="Acidic residues" evidence="1">
    <location>
        <begin position="102"/>
        <end position="112"/>
    </location>
</feature>
<feature type="compositionally biased region" description="Polar residues" evidence="1">
    <location>
        <begin position="116"/>
        <end position="128"/>
    </location>
</feature>
<reference evidence="2" key="3">
    <citation type="submission" date="2021-05" db="UniProtKB">
        <authorList>
            <consortium name="EnsemblPlants"/>
        </authorList>
    </citation>
    <scope>IDENTIFICATION</scope>
    <source>
        <strain evidence="2">cv. B73</strain>
    </source>
</reference>
<evidence type="ECO:0000313" key="3">
    <source>
        <dbReference type="Proteomes" id="UP000007305"/>
    </source>
</evidence>
<dbReference type="PANTHER" id="PTHR47070:SF2">
    <property type="entry name" value="OS06G0206100 PROTEIN"/>
    <property type="match status" value="1"/>
</dbReference>
<accession>A0A804LR76</accession>
<protein>
    <submittedName>
        <fullName evidence="2">Uncharacterized protein</fullName>
    </submittedName>
</protein>